<reference evidence="7" key="1">
    <citation type="journal article" date="2018" name="Front. Microbiol.">
        <title>Genome-Based Analysis Reveals the Taxonomy and Diversity of the Family Idiomarinaceae.</title>
        <authorList>
            <person name="Liu Y."/>
            <person name="Lai Q."/>
            <person name="Shao Z."/>
        </authorList>
    </citation>
    <scope>NUCLEOTIDE SEQUENCE [LARGE SCALE GENOMIC DNA]</scope>
    <source>
        <strain evidence="7">R22</strain>
    </source>
</reference>
<evidence type="ECO:0000256" key="2">
    <source>
        <dbReference type="ARBA" id="ARBA00022679"/>
    </source>
</evidence>
<evidence type="ECO:0000313" key="7">
    <source>
        <dbReference type="Proteomes" id="UP000288058"/>
    </source>
</evidence>
<dbReference type="GO" id="GO:0004674">
    <property type="term" value="F:protein serine/threonine kinase activity"/>
    <property type="evidence" value="ECO:0007669"/>
    <property type="project" value="TreeGrafter"/>
</dbReference>
<evidence type="ECO:0000313" key="6">
    <source>
        <dbReference type="EMBL" id="RUO71705.1"/>
    </source>
</evidence>
<dbReference type="Pfam" id="PF07804">
    <property type="entry name" value="HipA_C"/>
    <property type="match status" value="1"/>
</dbReference>
<sequence>MTCFRWRIEMSDSLSQYPARVRELNVGLNSQLAGQLIHGSQYSFSYEKEAFPVSLSMPNRLDPYVSGKLPPIFTMNLPEGFVRRYIEERLRRYAKVDEMYLLALQRDKGIGALNYHSDELPEGTTEAVALNEILSWNNPNEALFPQLLERFYLQTAISGVQPKVVVPSEKATLVYPDLIVKAADEEFPNLTANEFICLSAADYCGLETPEFWLSDNREHFVMKRFDIDGDKKYAVEDFCVLTKRDSADKYRSSYEQVMKVVQLFTQSAEQLRKVYEYIVFNVLIGNGDAHLKNFSVYYSAEAPERIKLTPIYDVTHTLIYPTIDNHMALKLFGSKEFPTQHYLRKLGEDFGIAEPQLVITNFAEKLVTFMEGFNQWDVSPELKPSMEKHLSSIMVSEPTVSGYRHHKKRKYT</sequence>
<dbReference type="Proteomes" id="UP000288058">
    <property type="component" value="Unassembled WGS sequence"/>
</dbReference>
<feature type="domain" description="HipA-like C-terminal" evidence="4">
    <location>
        <begin position="156"/>
        <end position="354"/>
    </location>
</feature>
<comment type="caution">
    <text evidence="6">The sequence shown here is derived from an EMBL/GenBank/DDBJ whole genome shotgun (WGS) entry which is preliminary data.</text>
</comment>
<dbReference type="Pfam" id="PF13657">
    <property type="entry name" value="Couple_hipA"/>
    <property type="match status" value="1"/>
</dbReference>
<dbReference type="InterPro" id="IPR012893">
    <property type="entry name" value="HipA-like_C"/>
</dbReference>
<dbReference type="GO" id="GO:0005829">
    <property type="term" value="C:cytosol"/>
    <property type="evidence" value="ECO:0007669"/>
    <property type="project" value="TreeGrafter"/>
</dbReference>
<dbReference type="Gene3D" id="1.10.1070.20">
    <property type="match status" value="1"/>
</dbReference>
<evidence type="ECO:0000259" key="5">
    <source>
        <dbReference type="Pfam" id="PF13657"/>
    </source>
</evidence>
<evidence type="ECO:0000256" key="1">
    <source>
        <dbReference type="ARBA" id="ARBA00010164"/>
    </source>
</evidence>
<dbReference type="AlphaFoldDB" id="A0A432Z1G3"/>
<comment type="similarity">
    <text evidence="1">Belongs to the HipA Ser/Thr kinase family.</text>
</comment>
<keyword evidence="3" id="KW-0418">Kinase</keyword>
<evidence type="ECO:0000256" key="3">
    <source>
        <dbReference type="ARBA" id="ARBA00022777"/>
    </source>
</evidence>
<evidence type="ECO:0000259" key="4">
    <source>
        <dbReference type="Pfam" id="PF07804"/>
    </source>
</evidence>
<dbReference type="PANTHER" id="PTHR37419">
    <property type="entry name" value="SERINE/THREONINE-PROTEIN KINASE TOXIN HIPA"/>
    <property type="match status" value="1"/>
</dbReference>
<dbReference type="EMBL" id="PIQC01000003">
    <property type="protein sequence ID" value="RUO71705.1"/>
    <property type="molecule type" value="Genomic_DNA"/>
</dbReference>
<dbReference type="OrthoDB" id="9805913at2"/>
<accession>A0A432Z1G3</accession>
<proteinExistence type="inferred from homology"/>
<organism evidence="6 7">
    <name type="scientific">Idiomarina ramblicola</name>
    <dbReference type="NCBI Taxonomy" id="263724"/>
    <lineage>
        <taxon>Bacteria</taxon>
        <taxon>Pseudomonadati</taxon>
        <taxon>Pseudomonadota</taxon>
        <taxon>Gammaproteobacteria</taxon>
        <taxon>Alteromonadales</taxon>
        <taxon>Idiomarinaceae</taxon>
        <taxon>Idiomarina</taxon>
    </lineage>
</organism>
<dbReference type="InterPro" id="IPR052028">
    <property type="entry name" value="HipA_Ser/Thr_kinase"/>
</dbReference>
<dbReference type="PANTHER" id="PTHR37419:SF1">
    <property type="entry name" value="SERINE_THREONINE-PROTEIN KINASE TOXIN HIPA"/>
    <property type="match status" value="1"/>
</dbReference>
<name>A0A432Z1G3_9GAMM</name>
<keyword evidence="2" id="KW-0808">Transferase</keyword>
<dbReference type="InterPro" id="IPR017508">
    <property type="entry name" value="HipA_N1"/>
</dbReference>
<feature type="domain" description="HipA N-terminal subdomain 1" evidence="5">
    <location>
        <begin position="24"/>
        <end position="115"/>
    </location>
</feature>
<keyword evidence="7" id="KW-1185">Reference proteome</keyword>
<gene>
    <name evidence="6" type="ORF">CWI78_04100</name>
</gene>
<protein>
    <submittedName>
        <fullName evidence="6">Type II toxin-antitoxin system HipA family toxin</fullName>
    </submittedName>
</protein>